<dbReference type="InterPro" id="IPR011008">
    <property type="entry name" value="Dimeric_a/b-barrel"/>
</dbReference>
<dbReference type="GO" id="GO:0043200">
    <property type="term" value="P:response to amino acid"/>
    <property type="evidence" value="ECO:0007669"/>
    <property type="project" value="TreeGrafter"/>
</dbReference>
<gene>
    <name evidence="5" type="ORF">SAMN04488523_102356</name>
</gene>
<dbReference type="SMART" id="SM00344">
    <property type="entry name" value="HTH_ASNC"/>
    <property type="match status" value="1"/>
</dbReference>
<accession>A0A1I1V8T6</accession>
<dbReference type="InterPro" id="IPR000485">
    <property type="entry name" value="AsnC-type_HTH_dom"/>
</dbReference>
<keyword evidence="2" id="KW-0238">DNA-binding</keyword>
<dbReference type="OrthoDB" id="9809462at2"/>
<dbReference type="PROSITE" id="PS50956">
    <property type="entry name" value="HTH_ASNC_2"/>
    <property type="match status" value="1"/>
</dbReference>
<reference evidence="5 6" key="1">
    <citation type="submission" date="2016-10" db="EMBL/GenBank/DDBJ databases">
        <authorList>
            <person name="de Groot N.N."/>
        </authorList>
    </citation>
    <scope>NUCLEOTIDE SEQUENCE [LARGE SCALE GENOMIC DNA]</scope>
    <source>
        <strain evidence="5 6">DSM 11443</strain>
    </source>
</reference>
<keyword evidence="1" id="KW-0805">Transcription regulation</keyword>
<sequence length="141" mass="15769">MDETDQRLLTALRQDARAALSDLALTLGLSRTTVRSRIARLRERGEIIGFTVVTRADVTRDPVRGLMMIEIEGRGTDRITRMLGNMAELRAVHSTNGRWDVIVEIGTDTLERFDAVLHRIRAIDGVVASETSLLLKTRKSV</sequence>
<dbReference type="GO" id="GO:0005829">
    <property type="term" value="C:cytosol"/>
    <property type="evidence" value="ECO:0007669"/>
    <property type="project" value="TreeGrafter"/>
</dbReference>
<evidence type="ECO:0000256" key="1">
    <source>
        <dbReference type="ARBA" id="ARBA00023015"/>
    </source>
</evidence>
<evidence type="ECO:0000256" key="3">
    <source>
        <dbReference type="ARBA" id="ARBA00023163"/>
    </source>
</evidence>
<dbReference type="STRING" id="74348.SAMN04488523_102356"/>
<dbReference type="InterPro" id="IPR019887">
    <property type="entry name" value="Tscrpt_reg_AsnC/Lrp_C"/>
</dbReference>
<dbReference type="InterPro" id="IPR019885">
    <property type="entry name" value="Tscrpt_reg_HTH_AsnC-type_CS"/>
</dbReference>
<protein>
    <submittedName>
        <fullName evidence="5">Transcriptional regulator, AsnC family</fullName>
    </submittedName>
</protein>
<dbReference type="GO" id="GO:0043565">
    <property type="term" value="F:sequence-specific DNA binding"/>
    <property type="evidence" value="ECO:0007669"/>
    <property type="project" value="InterPro"/>
</dbReference>
<proteinExistence type="predicted"/>
<dbReference type="PANTHER" id="PTHR30154:SF53">
    <property type="entry name" value="HTH-TYPE TRANSCRIPTIONAL REGULATOR LRPC"/>
    <property type="match status" value="1"/>
</dbReference>
<keyword evidence="6" id="KW-1185">Reference proteome</keyword>
<dbReference type="PRINTS" id="PR00033">
    <property type="entry name" value="HTHASNC"/>
</dbReference>
<dbReference type="PANTHER" id="PTHR30154">
    <property type="entry name" value="LEUCINE-RESPONSIVE REGULATORY PROTEIN"/>
    <property type="match status" value="1"/>
</dbReference>
<dbReference type="SUPFAM" id="SSF46785">
    <property type="entry name" value="Winged helix' DNA-binding domain"/>
    <property type="match status" value="1"/>
</dbReference>
<evidence type="ECO:0000256" key="2">
    <source>
        <dbReference type="ARBA" id="ARBA00023125"/>
    </source>
</evidence>
<dbReference type="EMBL" id="FOMW01000002">
    <property type="protein sequence ID" value="SFD77513.1"/>
    <property type="molecule type" value="Genomic_DNA"/>
</dbReference>
<dbReference type="Gene3D" id="3.30.70.920">
    <property type="match status" value="1"/>
</dbReference>
<evidence type="ECO:0000313" key="6">
    <source>
        <dbReference type="Proteomes" id="UP000198977"/>
    </source>
</evidence>
<feature type="domain" description="HTH asnC-type" evidence="4">
    <location>
        <begin position="1"/>
        <end position="67"/>
    </location>
</feature>
<dbReference type="InterPro" id="IPR036388">
    <property type="entry name" value="WH-like_DNA-bd_sf"/>
</dbReference>
<dbReference type="RefSeq" id="WP_093922566.1">
    <property type="nucleotide sequence ID" value="NZ_FOMW01000002.1"/>
</dbReference>
<name>A0A1I1V8T6_9RHOB</name>
<evidence type="ECO:0000313" key="5">
    <source>
        <dbReference type="EMBL" id="SFD77513.1"/>
    </source>
</evidence>
<dbReference type="SUPFAM" id="SSF54909">
    <property type="entry name" value="Dimeric alpha+beta barrel"/>
    <property type="match status" value="1"/>
</dbReference>
<dbReference type="InterPro" id="IPR036390">
    <property type="entry name" value="WH_DNA-bd_sf"/>
</dbReference>
<evidence type="ECO:0000259" key="4">
    <source>
        <dbReference type="PROSITE" id="PS50956"/>
    </source>
</evidence>
<keyword evidence="3" id="KW-0804">Transcription</keyword>
<dbReference type="PROSITE" id="PS00519">
    <property type="entry name" value="HTH_ASNC_1"/>
    <property type="match status" value="1"/>
</dbReference>
<dbReference type="Proteomes" id="UP000198977">
    <property type="component" value="Unassembled WGS sequence"/>
</dbReference>
<organism evidence="5 6">
    <name type="scientific">Sulfitobacter brevis</name>
    <dbReference type="NCBI Taxonomy" id="74348"/>
    <lineage>
        <taxon>Bacteria</taxon>
        <taxon>Pseudomonadati</taxon>
        <taxon>Pseudomonadota</taxon>
        <taxon>Alphaproteobacteria</taxon>
        <taxon>Rhodobacterales</taxon>
        <taxon>Roseobacteraceae</taxon>
        <taxon>Sulfitobacter</taxon>
    </lineage>
</organism>
<dbReference type="Gene3D" id="1.10.10.10">
    <property type="entry name" value="Winged helix-like DNA-binding domain superfamily/Winged helix DNA-binding domain"/>
    <property type="match status" value="1"/>
</dbReference>
<dbReference type="Pfam" id="PF13404">
    <property type="entry name" value="HTH_AsnC-type"/>
    <property type="match status" value="1"/>
</dbReference>
<dbReference type="InterPro" id="IPR019888">
    <property type="entry name" value="Tscrpt_reg_AsnC-like"/>
</dbReference>
<dbReference type="Pfam" id="PF01037">
    <property type="entry name" value="AsnC_trans_reg"/>
    <property type="match status" value="1"/>
</dbReference>
<dbReference type="AlphaFoldDB" id="A0A1I1V8T6"/>